<keyword evidence="2" id="KW-1185">Reference proteome</keyword>
<proteinExistence type="predicted"/>
<dbReference type="EMBL" id="JAVDYC010000001">
    <property type="protein sequence ID" value="MDR7325940.1"/>
    <property type="molecule type" value="Genomic_DNA"/>
</dbReference>
<dbReference type="RefSeq" id="WP_310421058.1">
    <property type="nucleotide sequence ID" value="NZ_JAVDYC010000001.1"/>
</dbReference>
<sequence>MVGDPGRVGRLVLGDAGQIDLIRRVAPDAALLVTSDRRLPGPGDMRWVHLGGLSASDSADLFAAIAGADRAAAEPDAVVRFLGLCGGYPLGIRLCANRVRNRPQWTIAAIVEWLTAEMADPYGAAHHDCVVATARIARAYGELDPLPARLLRVTGVLPSPDVSAPELAALLGVPAPRVALVPEALADVSLLADAGDGHRYRPANPLVRSLAERVAYAVDGEDAIAAWRDAARGLSGVAA</sequence>
<gene>
    <name evidence="1" type="ORF">J2S44_006190</name>
</gene>
<name>A0AAE3ZW72_9ACTN</name>
<dbReference type="AlphaFoldDB" id="A0AAE3ZW72"/>
<organism evidence="1 2">
    <name type="scientific">Catenuloplanes niger</name>
    <dbReference type="NCBI Taxonomy" id="587534"/>
    <lineage>
        <taxon>Bacteria</taxon>
        <taxon>Bacillati</taxon>
        <taxon>Actinomycetota</taxon>
        <taxon>Actinomycetes</taxon>
        <taxon>Micromonosporales</taxon>
        <taxon>Micromonosporaceae</taxon>
        <taxon>Catenuloplanes</taxon>
    </lineage>
</organism>
<evidence type="ECO:0000313" key="1">
    <source>
        <dbReference type="EMBL" id="MDR7325940.1"/>
    </source>
</evidence>
<reference evidence="1 2" key="1">
    <citation type="submission" date="2023-07" db="EMBL/GenBank/DDBJ databases">
        <title>Sequencing the genomes of 1000 actinobacteria strains.</title>
        <authorList>
            <person name="Klenk H.-P."/>
        </authorList>
    </citation>
    <scope>NUCLEOTIDE SEQUENCE [LARGE SCALE GENOMIC DNA]</scope>
    <source>
        <strain evidence="1 2">DSM 44711</strain>
    </source>
</reference>
<accession>A0AAE3ZW72</accession>
<evidence type="ECO:0000313" key="2">
    <source>
        <dbReference type="Proteomes" id="UP001183629"/>
    </source>
</evidence>
<dbReference type="Proteomes" id="UP001183629">
    <property type="component" value="Unassembled WGS sequence"/>
</dbReference>
<protein>
    <submittedName>
        <fullName evidence="1">Uncharacterized protein</fullName>
    </submittedName>
</protein>
<comment type="caution">
    <text evidence="1">The sequence shown here is derived from an EMBL/GenBank/DDBJ whole genome shotgun (WGS) entry which is preliminary data.</text>
</comment>